<feature type="binding site" evidence="1">
    <location>
        <position position="957"/>
    </location>
    <ligand>
        <name>Zn(2+)</name>
        <dbReference type="ChEBI" id="CHEBI:29105"/>
    </ligand>
</feature>
<feature type="binding site" evidence="1">
    <location>
        <position position="1014"/>
    </location>
    <ligand>
        <name>Zn(2+)</name>
        <dbReference type="ChEBI" id="CHEBI:29105"/>
    </ligand>
</feature>
<feature type="binding site" evidence="1">
    <location>
        <position position="1013"/>
    </location>
    <ligand>
        <name>Zn(2+)</name>
        <dbReference type="ChEBI" id="CHEBI:29105"/>
    </ligand>
</feature>
<dbReference type="Pfam" id="PF13575">
    <property type="entry name" value="DUF4135"/>
    <property type="match status" value="1"/>
</dbReference>
<keyword evidence="4" id="KW-1185">Reference proteome</keyword>
<organism evidence="3 4">
    <name type="scientific">Crossiella cryophila</name>
    <dbReference type="NCBI Taxonomy" id="43355"/>
    <lineage>
        <taxon>Bacteria</taxon>
        <taxon>Bacillati</taxon>
        <taxon>Actinomycetota</taxon>
        <taxon>Actinomycetes</taxon>
        <taxon>Pseudonocardiales</taxon>
        <taxon>Pseudonocardiaceae</taxon>
        <taxon>Crossiella</taxon>
    </lineage>
</organism>
<comment type="caution">
    <text evidence="3">The sequence shown here is derived from an EMBL/GenBank/DDBJ whole genome shotgun (WGS) entry which is preliminary data.</text>
</comment>
<evidence type="ECO:0000256" key="1">
    <source>
        <dbReference type="PIRSR" id="PIRSR607822-1"/>
    </source>
</evidence>
<dbReference type="InterPro" id="IPR012341">
    <property type="entry name" value="6hp_glycosidase-like_sf"/>
</dbReference>
<dbReference type="PRINTS" id="PR01950">
    <property type="entry name" value="LANCSUPER"/>
</dbReference>
<dbReference type="SMART" id="SM01260">
    <property type="entry name" value="LANC_like"/>
    <property type="match status" value="1"/>
</dbReference>
<dbReference type="NCBIfam" id="TIGR03897">
    <property type="entry name" value="lanti_2_LanM"/>
    <property type="match status" value="1"/>
</dbReference>
<dbReference type="AlphaFoldDB" id="A0A7W7CFE6"/>
<dbReference type="GO" id="GO:0031179">
    <property type="term" value="P:peptide modification"/>
    <property type="evidence" value="ECO:0007669"/>
    <property type="project" value="InterPro"/>
</dbReference>
<dbReference type="CDD" id="cd04792">
    <property type="entry name" value="LanM-like"/>
    <property type="match status" value="1"/>
</dbReference>
<keyword evidence="1" id="KW-0862">Zinc</keyword>
<reference evidence="3 4" key="1">
    <citation type="submission" date="2020-08" db="EMBL/GenBank/DDBJ databases">
        <title>Sequencing the genomes of 1000 actinobacteria strains.</title>
        <authorList>
            <person name="Klenk H.-P."/>
        </authorList>
    </citation>
    <scope>NUCLEOTIDE SEQUENCE [LARGE SCALE GENOMIC DNA]</scope>
    <source>
        <strain evidence="3 4">DSM 44230</strain>
    </source>
</reference>
<dbReference type="InterPro" id="IPR025410">
    <property type="entry name" value="Lant_dehyd"/>
</dbReference>
<dbReference type="PIRSF" id="PIRSF037228">
    <property type="entry name" value="Lant_mod_RumM"/>
    <property type="match status" value="1"/>
</dbReference>
<dbReference type="Gene3D" id="1.50.10.10">
    <property type="match status" value="1"/>
</dbReference>
<name>A0A7W7CFE6_9PSEU</name>
<sequence>MSVPTHAIPAVPSTAVDLPWELAATIAERLRGIGPAPLSTAESAIGERRLRLWRELSPFQTEDLDRAFAPLGADAAELADLLGEPAERLRERLGDEPAWVRQFTAALTNRKPLPPEVDVLPEHLGFAELVRPQLRLALGWLAAALDWTGLPPGLLSVLANGIPIVPLAQAVQRTLTLELNVARVQGRLTGDTPEDRFHSFTQALRDPETALTLWREYPVLARHVQGVLCRWFSTRVEFAQHLAADRADLVDTLLGGADPGRVTEVGFGSGDTHRGGRTVAILRFEHATVVYKPRSLAVDLVFNRYLDWFNRRDPQHPLRVLRVLDRGEHGWVEFAQTGPCAGTEELRAFYWRTGALLGLLHSLRATDIHIENIIAAGADPLLVDLEALFHTNPWEGDGSELSPPQRAYAESVLLVGLLPQPVVVRDPEGRSFTADLSGVAGRGGQSLEAVPVLEAMGTDEMRVVNRHVDTEGSGNLPSPADGAEVRVQEYAGDVRAGFSFCYRQILADREHLLAPGGLVGEFAGVTLRLILRATRFYGRVMEESLHPDFLRDATDRQRALSRLCEAPEDLGQATGVLAAELRAMWLGDIPFFEFTPGARDLLLDDGRVLPAVLDRAPLDLVRERIGRMSEPDLRRQLGLIRDSFLLLEAGPEAGAVRAIPPRSAPGALAAEVEPLGRDELLAIAESVGESLLASALAEGNRIGWLGIDLADERHWQIAPGTQDLYGGLAGIGLFLAYLAKHTGRDRWHTTAGLVADEVARLTTRRAREWAKLPHSQRTSLVRDLPWDVGGFGDLSGGIYYLAHAAAVLDRPGHLDHAAEALPLLRAVLHRDEAYDVLGGSAGAILGLLALADSPHRTEALRLAELAADHLLTHRLDTESGYGWIATGATQPLTGLSHGGAGIAMALARLHARTPHPDYLRTVTGTLTHENSHFVPGAANWLDLREYTPEGGASHAWCHGAPGIALARQDLLRHDFLAGQADQLRADLAAAMHTTAVVQRVSADWGGLGNHSLCHGELGNLDVLLSTGALPGPELDLLLAAQLADAGRTGWRCAVPEGTSTPGLMLGLAGIGYGLLRFAEPQATPSVLLLEAPAR</sequence>
<protein>
    <submittedName>
        <fullName evidence="3">Type 2 lantibiotic biosynthesis protein LanM</fullName>
    </submittedName>
</protein>
<dbReference type="GO" id="GO:0046872">
    <property type="term" value="F:metal ion binding"/>
    <property type="evidence" value="ECO:0007669"/>
    <property type="project" value="UniProtKB-KW"/>
</dbReference>
<accession>A0A7W7CFE6</accession>
<dbReference type="RefSeq" id="WP_185004660.1">
    <property type="nucleotide sequence ID" value="NZ_BAAAUI010000052.1"/>
</dbReference>
<gene>
    <name evidence="3" type="ORF">HNR67_004959</name>
</gene>
<dbReference type="GO" id="GO:0005975">
    <property type="term" value="P:carbohydrate metabolic process"/>
    <property type="evidence" value="ECO:0007669"/>
    <property type="project" value="InterPro"/>
</dbReference>
<dbReference type="PRINTS" id="PR01955">
    <property type="entry name" value="LANCFRANKIA"/>
</dbReference>
<evidence type="ECO:0000313" key="3">
    <source>
        <dbReference type="EMBL" id="MBB4678841.1"/>
    </source>
</evidence>
<dbReference type="Proteomes" id="UP000533598">
    <property type="component" value="Unassembled WGS sequence"/>
</dbReference>
<dbReference type="InterPro" id="IPR007822">
    <property type="entry name" value="LANC-like"/>
</dbReference>
<dbReference type="EMBL" id="JACHMH010000001">
    <property type="protein sequence ID" value="MBB4678841.1"/>
    <property type="molecule type" value="Genomic_DNA"/>
</dbReference>
<dbReference type="SUPFAM" id="SSF158745">
    <property type="entry name" value="LanC-like"/>
    <property type="match status" value="1"/>
</dbReference>
<proteinExistence type="predicted"/>
<evidence type="ECO:0000313" key="4">
    <source>
        <dbReference type="Proteomes" id="UP000533598"/>
    </source>
</evidence>
<feature type="domain" description="Lantibiotic biosynthesis protein dehydration" evidence="2">
    <location>
        <begin position="217"/>
        <end position="594"/>
    </location>
</feature>
<dbReference type="InterPro" id="IPR017146">
    <property type="entry name" value="Lanti_2_LanM"/>
</dbReference>
<keyword evidence="1" id="KW-0479">Metal-binding</keyword>
<evidence type="ECO:0000259" key="2">
    <source>
        <dbReference type="Pfam" id="PF13575"/>
    </source>
</evidence>
<dbReference type="Pfam" id="PF05147">
    <property type="entry name" value="LANC_like"/>
    <property type="match status" value="1"/>
</dbReference>